<evidence type="ECO:0000256" key="1">
    <source>
        <dbReference type="SAM" id="SignalP"/>
    </source>
</evidence>
<evidence type="ECO:0000313" key="4">
    <source>
        <dbReference type="EMBL" id="QIE86427.1"/>
    </source>
</evidence>
<dbReference type="Proteomes" id="UP000501063">
    <property type="component" value="Chromosome"/>
</dbReference>
<gene>
    <name evidence="4" type="ORF">G5B91_09145</name>
</gene>
<dbReference type="InterPro" id="IPR010425">
    <property type="entry name" value="Caps_synth_GfcC-like_C"/>
</dbReference>
<dbReference type="EMBL" id="CP049140">
    <property type="protein sequence ID" value="QIE86427.1"/>
    <property type="molecule type" value="Genomic_DNA"/>
</dbReference>
<keyword evidence="1" id="KW-0732">Signal</keyword>
<name>A0A6G6ITY2_PSENT</name>
<feature type="domain" description="Capsule biosynthesis GfcC-like C-terminal" evidence="2">
    <location>
        <begin position="166"/>
        <end position="250"/>
    </location>
</feature>
<accession>A0A6G6ITY2</accession>
<dbReference type="PROSITE" id="PS51257">
    <property type="entry name" value="PROKAR_LIPOPROTEIN"/>
    <property type="match status" value="1"/>
</dbReference>
<sequence>MKKVRLALLAASIAACAVTHATTRIEVLGELPSPGPREIQEGLRLGELLQHERIDPQSYWLGASWQRQSLQQQQRRLKGGILFDLIQVQRLASLQENTSLASTAKRLSERVAELPVTGRRLYRLDPLEVELNAAHSPRLLGGDRLIFPARPSTVRITGAVSMDCTLPFVPLQPAYRYAQDCPALADADPDYLFVIQPDGKVTPLGVALWNREDNAEPPAPGAVLLVPLDASQLKDNAPDLNRELADFLATQPLPAESP</sequence>
<dbReference type="KEGG" id="pnt:G5B91_09145"/>
<evidence type="ECO:0000259" key="2">
    <source>
        <dbReference type="Pfam" id="PF06251"/>
    </source>
</evidence>
<organism evidence="4 5">
    <name type="scientific">Pseudomonas nitroreducens</name>
    <dbReference type="NCBI Taxonomy" id="46680"/>
    <lineage>
        <taxon>Bacteria</taxon>
        <taxon>Pseudomonadati</taxon>
        <taxon>Pseudomonadota</taxon>
        <taxon>Gammaproteobacteria</taxon>
        <taxon>Pseudomonadales</taxon>
        <taxon>Pseudomonadaceae</taxon>
        <taxon>Pseudomonas</taxon>
    </lineage>
</organism>
<dbReference type="GeneID" id="300412700"/>
<feature type="domain" description="Capsule biosynthesis GfcC-like N-terminal" evidence="3">
    <location>
        <begin position="39"/>
        <end position="141"/>
    </location>
</feature>
<proteinExistence type="predicted"/>
<dbReference type="Gene3D" id="3.10.560.10">
    <property type="entry name" value="Outer membrane lipoprotein wza domain like"/>
    <property type="match status" value="1"/>
</dbReference>
<protein>
    <submittedName>
        <fullName evidence="4">Uncharacterized protein</fullName>
    </submittedName>
</protein>
<feature type="chain" id="PRO_5026360058" evidence="1">
    <location>
        <begin position="22"/>
        <end position="258"/>
    </location>
</feature>
<dbReference type="AlphaFoldDB" id="A0A6G6ITY2"/>
<dbReference type="RefSeq" id="WP_024766727.1">
    <property type="nucleotide sequence ID" value="NZ_CP049140.1"/>
</dbReference>
<evidence type="ECO:0000259" key="3">
    <source>
        <dbReference type="Pfam" id="PF20616"/>
    </source>
</evidence>
<dbReference type="Pfam" id="PF20616">
    <property type="entry name" value="Caps_syn_GfcC_N"/>
    <property type="match status" value="1"/>
</dbReference>
<dbReference type="Pfam" id="PF06251">
    <property type="entry name" value="Caps_syn_GfcC_C"/>
    <property type="match status" value="1"/>
</dbReference>
<dbReference type="InterPro" id="IPR046459">
    <property type="entry name" value="Caps_syn_GfcC_N"/>
</dbReference>
<feature type="signal peptide" evidence="1">
    <location>
        <begin position="1"/>
        <end position="21"/>
    </location>
</feature>
<reference evidence="4 5" key="1">
    <citation type="submission" date="2020-02" db="EMBL/GenBank/DDBJ databases">
        <title>Integrative conjugative elements (ICEs) and plasmids drive adaptation of Pseudomonas nitroreducens strain HBP1 to wastewater environment.</title>
        <authorList>
            <person name="Sentchilo V."/>
            <person name="Carraro N."/>
            <person name="Bertelli C."/>
            <person name="van der Meer J.R."/>
        </authorList>
    </citation>
    <scope>NUCLEOTIDE SEQUENCE [LARGE SCALE GENOMIC DNA]</scope>
    <source>
        <strain evidence="4 5">HBP1</strain>
    </source>
</reference>
<evidence type="ECO:0000313" key="5">
    <source>
        <dbReference type="Proteomes" id="UP000501063"/>
    </source>
</evidence>